<keyword evidence="2" id="KW-1185">Reference proteome</keyword>
<dbReference type="EMBL" id="JARXRM010000028">
    <property type="protein sequence ID" value="MDH5822955.1"/>
    <property type="molecule type" value="Genomic_DNA"/>
</dbReference>
<dbReference type="Pfam" id="PF10636">
    <property type="entry name" value="hemP"/>
    <property type="match status" value="1"/>
</dbReference>
<accession>A0ABT6J812</accession>
<dbReference type="Gene3D" id="2.10.70.10">
    <property type="entry name" value="Complement Module, domain 1"/>
    <property type="match status" value="1"/>
</dbReference>
<protein>
    <submittedName>
        <fullName evidence="1">Hemin uptake protein HemP</fullName>
    </submittedName>
</protein>
<dbReference type="Proteomes" id="UP001156940">
    <property type="component" value="Unassembled WGS sequence"/>
</dbReference>
<reference evidence="1 2" key="1">
    <citation type="submission" date="2023-04" db="EMBL/GenBank/DDBJ databases">
        <title>Luteimonas endophyticus RD2P54.</title>
        <authorList>
            <person name="Sun J.-Q."/>
        </authorList>
    </citation>
    <scope>NUCLEOTIDE SEQUENCE [LARGE SCALE GENOMIC DNA]</scope>
    <source>
        <strain evidence="1 2">RD2P54</strain>
    </source>
</reference>
<proteinExistence type="predicted"/>
<organism evidence="1 2">
    <name type="scientific">Luteimonas endophytica</name>
    <dbReference type="NCBI Taxonomy" id="3042023"/>
    <lineage>
        <taxon>Bacteria</taxon>
        <taxon>Pseudomonadati</taxon>
        <taxon>Pseudomonadota</taxon>
        <taxon>Gammaproteobacteria</taxon>
        <taxon>Lysobacterales</taxon>
        <taxon>Lysobacteraceae</taxon>
        <taxon>Luteimonas</taxon>
    </lineage>
</organism>
<name>A0ABT6J812_9GAMM</name>
<sequence length="50" mass="5758">MPDPRTASPARDDALDSARLLQGRREVTIRHGGECYRLRHTRNDKLILTK</sequence>
<evidence type="ECO:0000313" key="2">
    <source>
        <dbReference type="Proteomes" id="UP001156940"/>
    </source>
</evidence>
<comment type="caution">
    <text evidence="1">The sequence shown here is derived from an EMBL/GenBank/DDBJ whole genome shotgun (WGS) entry which is preliminary data.</text>
</comment>
<evidence type="ECO:0000313" key="1">
    <source>
        <dbReference type="EMBL" id="MDH5822955.1"/>
    </source>
</evidence>
<gene>
    <name evidence="1" type="ORF">QFW77_08130</name>
</gene>
<dbReference type="InterPro" id="IPR019600">
    <property type="entry name" value="Hemin_uptake_protein_HemP"/>
</dbReference>